<dbReference type="EMBL" id="JAWLLD010000001">
    <property type="protein sequence ID" value="MDV7010814.1"/>
    <property type="molecule type" value="Genomic_DNA"/>
</dbReference>
<organism evidence="2 3">
    <name type="scientific">Mycobacterium intracellulare</name>
    <dbReference type="NCBI Taxonomy" id="1767"/>
    <lineage>
        <taxon>Bacteria</taxon>
        <taxon>Bacillati</taxon>
        <taxon>Actinomycetota</taxon>
        <taxon>Actinomycetes</taxon>
        <taxon>Mycobacteriales</taxon>
        <taxon>Mycobacteriaceae</taxon>
        <taxon>Mycobacterium</taxon>
        <taxon>Mycobacterium avium complex (MAC)</taxon>
    </lineage>
</organism>
<dbReference type="Pfam" id="PF23926">
    <property type="entry name" value="LtfC"/>
    <property type="match status" value="1"/>
</dbReference>
<evidence type="ECO:0000313" key="3">
    <source>
        <dbReference type="Proteomes" id="UP001187143"/>
    </source>
</evidence>
<dbReference type="InterPro" id="IPR055688">
    <property type="entry name" value="LtfC/p132/Gp6_b-sand"/>
</dbReference>
<dbReference type="RefSeq" id="WP_317727123.1">
    <property type="nucleotide sequence ID" value="NZ_JAWLLC010000002.1"/>
</dbReference>
<proteinExistence type="predicted"/>
<accession>A0AAE4UBM4</accession>
<dbReference type="AlphaFoldDB" id="A0AAE4UBM4"/>
<sequence length="449" mass="48227">MGESIGVKLDTDQLVLTRGRDFKWSFENLDDSTPPQPIDFPAGDLFFELQTRGETNAKQSVAVSGASGGTYKFGFKDAWSTPINFDAVTDNPQNLSGDIKDALEGISTIGAGNVAVTPSTLYPVWELDLTLNRGANEVQTIEITGGPTGGYYLLSFGSQTTGQIPWNATAAQIQAALEALPAIGVGNVSVASAGTNKFTVTFVGSLALKDVPQLAPTYTHWVDIFFLLRTLTGGTKPAVTVTTTTPGSTPLSQSQVNVINTTLNDLYNTFDDLLGVTIDITVMTNYNMKVKVKSTNSFDENGLKTFAVNVTSNLIQNAFNAVTSLFGAFDIIHVVFFWEHTFQVEFINALGLQPQPALEPDITDLTSINEGAASVDVTVLDPGKHPLTLWHFDIDGSLAHLKVESEVADKIADRTEWQLVFLPLGEEAGGDPITSGKVQVQAKNAWVKS</sequence>
<reference evidence="2" key="1">
    <citation type="submission" date="2023-10" db="EMBL/GenBank/DDBJ databases">
        <title>Characterization and genome sequence of Mycobacterium intracellulare ABSURDO, a novel pathogenic isolate with three colony morphotypes that vary in growth and acid-fastness.</title>
        <authorList>
            <person name="Jude B.A."/>
            <person name="Robinson R.T."/>
        </authorList>
    </citation>
    <scope>NUCLEOTIDE SEQUENCE</scope>
    <source>
        <strain evidence="2">ABSURDO Component B</strain>
    </source>
</reference>
<dbReference type="Proteomes" id="UP001187143">
    <property type="component" value="Unassembled WGS sequence"/>
</dbReference>
<comment type="caution">
    <text evidence="2">The sequence shown here is derived from an EMBL/GenBank/DDBJ whole genome shotgun (WGS) entry which is preliminary data.</text>
</comment>
<name>A0AAE4UBM4_MYCIT</name>
<gene>
    <name evidence="2" type="ORF">R4F53_00635</name>
</gene>
<feature type="domain" description="LtfC/p132/Gp6 beta-sandwich" evidence="1">
    <location>
        <begin position="379"/>
        <end position="441"/>
    </location>
</feature>
<protein>
    <recommendedName>
        <fullName evidence="1">LtfC/p132/Gp6 beta-sandwich domain-containing protein</fullName>
    </recommendedName>
</protein>
<evidence type="ECO:0000259" key="1">
    <source>
        <dbReference type="Pfam" id="PF23926"/>
    </source>
</evidence>
<evidence type="ECO:0000313" key="2">
    <source>
        <dbReference type="EMBL" id="MDV7010814.1"/>
    </source>
</evidence>